<sequence length="152" mass="16442">MAIETILLAIGASDSSRIDRLAEETIDVAGPTGATVVIGHVFTRDEYDDALDNLDFDITAEEVSPDDVARRHATVRELTRRFDDADVDYIVHGRVGHHGEELVELAGEVDADRLVVGGRKRSPAGKAVFGSVAQEVMLEAPCPVTFVRADTK</sequence>
<accession>A0ABD5XKE6</accession>
<dbReference type="PANTHER" id="PTHR46268">
    <property type="entry name" value="STRESS RESPONSE PROTEIN NHAX"/>
    <property type="match status" value="1"/>
</dbReference>
<dbReference type="AlphaFoldDB" id="A0ABD5XKE6"/>
<organism evidence="3 4">
    <name type="scientific">Haloferax chudinovii</name>
    <dbReference type="NCBI Taxonomy" id="1109010"/>
    <lineage>
        <taxon>Archaea</taxon>
        <taxon>Methanobacteriati</taxon>
        <taxon>Methanobacteriota</taxon>
        <taxon>Stenosarchaea group</taxon>
        <taxon>Halobacteria</taxon>
        <taxon>Halobacteriales</taxon>
        <taxon>Haloferacaceae</taxon>
        <taxon>Haloferax</taxon>
    </lineage>
</organism>
<gene>
    <name evidence="3" type="ORF">ACFQI8_11675</name>
</gene>
<dbReference type="Gene3D" id="3.40.50.620">
    <property type="entry name" value="HUPs"/>
    <property type="match status" value="1"/>
</dbReference>
<dbReference type="PRINTS" id="PR01438">
    <property type="entry name" value="UNVRSLSTRESS"/>
</dbReference>
<name>A0ABD5XKE6_9EURY</name>
<evidence type="ECO:0000313" key="3">
    <source>
        <dbReference type="EMBL" id="MFC7130056.1"/>
    </source>
</evidence>
<proteinExistence type="inferred from homology"/>
<dbReference type="Pfam" id="PF00582">
    <property type="entry name" value="Usp"/>
    <property type="match status" value="1"/>
</dbReference>
<keyword evidence="4" id="KW-1185">Reference proteome</keyword>
<dbReference type="CDD" id="cd00293">
    <property type="entry name" value="USP-like"/>
    <property type="match status" value="1"/>
</dbReference>
<dbReference type="InterPro" id="IPR006015">
    <property type="entry name" value="Universal_stress_UspA"/>
</dbReference>
<dbReference type="SUPFAM" id="SSF52402">
    <property type="entry name" value="Adenine nucleotide alpha hydrolases-like"/>
    <property type="match status" value="1"/>
</dbReference>
<protein>
    <submittedName>
        <fullName evidence="3">Universal stress protein</fullName>
    </submittedName>
</protein>
<comment type="similarity">
    <text evidence="1">Belongs to the universal stress protein A family.</text>
</comment>
<evidence type="ECO:0000259" key="2">
    <source>
        <dbReference type="Pfam" id="PF00582"/>
    </source>
</evidence>
<feature type="domain" description="UspA" evidence="2">
    <location>
        <begin position="4"/>
        <end position="148"/>
    </location>
</feature>
<dbReference type="EMBL" id="JBHTAB010000005">
    <property type="protein sequence ID" value="MFC7130056.1"/>
    <property type="molecule type" value="Genomic_DNA"/>
</dbReference>
<dbReference type="Proteomes" id="UP001596460">
    <property type="component" value="Unassembled WGS sequence"/>
</dbReference>
<reference evidence="3 4" key="1">
    <citation type="journal article" date="2019" name="Int. J. Syst. Evol. Microbiol.">
        <title>The Global Catalogue of Microorganisms (GCM) 10K type strain sequencing project: providing services to taxonomists for standard genome sequencing and annotation.</title>
        <authorList>
            <consortium name="The Broad Institute Genomics Platform"/>
            <consortium name="The Broad Institute Genome Sequencing Center for Infectious Disease"/>
            <person name="Wu L."/>
            <person name="Ma J."/>
        </authorList>
    </citation>
    <scope>NUCLEOTIDE SEQUENCE [LARGE SCALE GENOMIC DNA]</scope>
    <source>
        <strain evidence="3 4">DSM 26526</strain>
    </source>
</reference>
<evidence type="ECO:0000256" key="1">
    <source>
        <dbReference type="ARBA" id="ARBA00008791"/>
    </source>
</evidence>
<comment type="caution">
    <text evidence="3">The sequence shown here is derived from an EMBL/GenBank/DDBJ whole genome shotgun (WGS) entry which is preliminary data.</text>
</comment>
<dbReference type="PANTHER" id="PTHR46268:SF6">
    <property type="entry name" value="UNIVERSAL STRESS PROTEIN UP12"/>
    <property type="match status" value="1"/>
</dbReference>
<evidence type="ECO:0000313" key="4">
    <source>
        <dbReference type="Proteomes" id="UP001596460"/>
    </source>
</evidence>
<dbReference type="RefSeq" id="WP_390244940.1">
    <property type="nucleotide sequence ID" value="NZ_JBHTAB010000005.1"/>
</dbReference>
<dbReference type="InterPro" id="IPR014729">
    <property type="entry name" value="Rossmann-like_a/b/a_fold"/>
</dbReference>
<dbReference type="InterPro" id="IPR006016">
    <property type="entry name" value="UspA"/>
</dbReference>